<feature type="domain" description="D-isomer specific 2-hydroxyacid dehydrogenase NAD-binding" evidence="3">
    <location>
        <begin position="102"/>
        <end position="271"/>
    </location>
</feature>
<dbReference type="CDD" id="cd12164">
    <property type="entry name" value="GDH_like_2"/>
    <property type="match status" value="1"/>
</dbReference>
<dbReference type="GO" id="GO:0030267">
    <property type="term" value="F:glyoxylate reductase (NADPH) activity"/>
    <property type="evidence" value="ECO:0007669"/>
    <property type="project" value="UniProtKB-EC"/>
</dbReference>
<protein>
    <submittedName>
        <fullName evidence="4">Glyoxylate/hydroxypyruvate reductase A</fullName>
        <ecNumber evidence="4">1.1.1.79</ecNumber>
        <ecNumber evidence="4">1.1.1.81</ecNumber>
    </submittedName>
</protein>
<gene>
    <name evidence="4" type="ORF">HNQ72_003436</name>
</gene>
<dbReference type="AlphaFoldDB" id="A0A7W9Y7W6"/>
<accession>A0A7W9Y7W6</accession>
<name>A0A7W9Y7W6_9HYPH</name>
<sequence length="306" mass="33440">MSLVIIRKNAPTAPWQQAFASQAPDLAVHAWPETGPLEEVDYVLCWAPGAGEIARYPNLKAVFSLGAGVDHLLSDDTIPLHLPIVRMVDKSITDGMVQYVVMSVLNHHRRMNEMRANQAEKIWQKLDLSNPQIGIMGMGGLGKASARALAAMGYRVRGWNRSGRPVEGLEVFGGAGCLKPFLAETDILISLLPHTEETIGILNRETFAALRQGAYIINAGRGEQLVEEDLLRALRSGQICGAMLDVFCKEPLAADHPFWGEERVTVTPHIASWVDPVAGTAHVLRAIEAIKHCEIPEGQVDRTAGY</sequence>
<keyword evidence="5" id="KW-1185">Reference proteome</keyword>
<dbReference type="EMBL" id="JACHEG010000003">
    <property type="protein sequence ID" value="MBB6163596.1"/>
    <property type="molecule type" value="Genomic_DNA"/>
</dbReference>
<organism evidence="4 5">
    <name type="scientific">Rhizobium wenxiniae</name>
    <dbReference type="NCBI Taxonomy" id="1737357"/>
    <lineage>
        <taxon>Bacteria</taxon>
        <taxon>Pseudomonadati</taxon>
        <taxon>Pseudomonadota</taxon>
        <taxon>Alphaproteobacteria</taxon>
        <taxon>Hyphomicrobiales</taxon>
        <taxon>Rhizobiaceae</taxon>
        <taxon>Rhizobium/Agrobacterium group</taxon>
        <taxon>Rhizobium</taxon>
    </lineage>
</organism>
<keyword evidence="4" id="KW-0670">Pyruvate</keyword>
<proteinExistence type="predicted"/>
<dbReference type="Proteomes" id="UP000547879">
    <property type="component" value="Unassembled WGS sequence"/>
</dbReference>
<dbReference type="InterPro" id="IPR036291">
    <property type="entry name" value="NAD(P)-bd_dom_sf"/>
</dbReference>
<evidence type="ECO:0000256" key="1">
    <source>
        <dbReference type="ARBA" id="ARBA00023002"/>
    </source>
</evidence>
<comment type="caution">
    <text evidence="4">The sequence shown here is derived from an EMBL/GenBank/DDBJ whole genome shotgun (WGS) entry which is preliminary data.</text>
</comment>
<dbReference type="EC" id="1.1.1.79" evidence="4"/>
<dbReference type="InterPro" id="IPR029752">
    <property type="entry name" value="D-isomer_DH_CS1"/>
</dbReference>
<dbReference type="Pfam" id="PF02826">
    <property type="entry name" value="2-Hacid_dh_C"/>
    <property type="match status" value="1"/>
</dbReference>
<evidence type="ECO:0000256" key="2">
    <source>
        <dbReference type="ARBA" id="ARBA00023027"/>
    </source>
</evidence>
<evidence type="ECO:0000313" key="4">
    <source>
        <dbReference type="EMBL" id="MBB6163596.1"/>
    </source>
</evidence>
<reference evidence="4 5" key="1">
    <citation type="submission" date="2020-08" db="EMBL/GenBank/DDBJ databases">
        <title>Genomic Encyclopedia of Type Strains, Phase IV (KMG-IV): sequencing the most valuable type-strain genomes for metagenomic binning, comparative biology and taxonomic classification.</title>
        <authorList>
            <person name="Goeker M."/>
        </authorList>
    </citation>
    <scope>NUCLEOTIDE SEQUENCE [LARGE SCALE GENOMIC DNA]</scope>
    <source>
        <strain evidence="4 5">DSM 100734</strain>
    </source>
</reference>
<dbReference type="SUPFAM" id="SSF52283">
    <property type="entry name" value="Formate/glycerate dehydrogenase catalytic domain-like"/>
    <property type="match status" value="1"/>
</dbReference>
<evidence type="ECO:0000259" key="3">
    <source>
        <dbReference type="Pfam" id="PF02826"/>
    </source>
</evidence>
<dbReference type="PANTHER" id="PTHR43333">
    <property type="entry name" value="2-HACID_DH_C DOMAIN-CONTAINING PROTEIN"/>
    <property type="match status" value="1"/>
</dbReference>
<dbReference type="GO" id="GO:0016618">
    <property type="term" value="F:hydroxypyruvate reductase [NAD(P)H] activity"/>
    <property type="evidence" value="ECO:0007669"/>
    <property type="project" value="UniProtKB-EC"/>
</dbReference>
<dbReference type="PROSITE" id="PS00065">
    <property type="entry name" value="D_2_HYDROXYACID_DH_1"/>
    <property type="match status" value="1"/>
</dbReference>
<dbReference type="PANTHER" id="PTHR43333:SF1">
    <property type="entry name" value="D-ISOMER SPECIFIC 2-HYDROXYACID DEHYDROGENASE NAD-BINDING DOMAIN-CONTAINING PROTEIN"/>
    <property type="match status" value="1"/>
</dbReference>
<dbReference type="SUPFAM" id="SSF51735">
    <property type="entry name" value="NAD(P)-binding Rossmann-fold domains"/>
    <property type="match status" value="1"/>
</dbReference>
<dbReference type="RefSeq" id="WP_183993438.1">
    <property type="nucleotide sequence ID" value="NZ_BMHW01000008.1"/>
</dbReference>
<dbReference type="InterPro" id="IPR006140">
    <property type="entry name" value="D-isomer_DH_NAD-bd"/>
</dbReference>
<keyword evidence="1 4" id="KW-0560">Oxidoreductase</keyword>
<dbReference type="GO" id="GO:0051287">
    <property type="term" value="F:NAD binding"/>
    <property type="evidence" value="ECO:0007669"/>
    <property type="project" value="InterPro"/>
</dbReference>
<evidence type="ECO:0000313" key="5">
    <source>
        <dbReference type="Proteomes" id="UP000547879"/>
    </source>
</evidence>
<keyword evidence="2" id="KW-0520">NAD</keyword>
<dbReference type="EC" id="1.1.1.81" evidence="4"/>
<dbReference type="Gene3D" id="3.40.50.720">
    <property type="entry name" value="NAD(P)-binding Rossmann-like Domain"/>
    <property type="match status" value="2"/>
</dbReference>